<dbReference type="Pfam" id="PF04542">
    <property type="entry name" value="Sigma70_r2"/>
    <property type="match status" value="1"/>
</dbReference>
<organism evidence="9 10">
    <name type="scientific">Paractinoplanes pyxinae</name>
    <dbReference type="NCBI Taxonomy" id="2997416"/>
    <lineage>
        <taxon>Bacteria</taxon>
        <taxon>Bacillati</taxon>
        <taxon>Actinomycetota</taxon>
        <taxon>Actinomycetes</taxon>
        <taxon>Micromonosporales</taxon>
        <taxon>Micromonosporaceae</taxon>
        <taxon>Paractinoplanes</taxon>
    </lineage>
</organism>
<evidence type="ECO:0000256" key="3">
    <source>
        <dbReference type="ARBA" id="ARBA00023125"/>
    </source>
</evidence>
<dbReference type="NCBIfam" id="TIGR02937">
    <property type="entry name" value="sigma70-ECF"/>
    <property type="match status" value="1"/>
</dbReference>
<dbReference type="SUPFAM" id="SSF88946">
    <property type="entry name" value="Sigma2 domain of RNA polymerase sigma factors"/>
    <property type="match status" value="1"/>
</dbReference>
<keyword evidence="3 5" id="KW-0238">DNA-binding</keyword>
<evidence type="ECO:0000259" key="7">
    <source>
        <dbReference type="Pfam" id="PF04542"/>
    </source>
</evidence>
<dbReference type="Proteomes" id="UP001151002">
    <property type="component" value="Unassembled WGS sequence"/>
</dbReference>
<feature type="domain" description="Alpha-L-arabinofuranosidase B arabinose-binding" evidence="8">
    <location>
        <begin position="391"/>
        <end position="512"/>
    </location>
</feature>
<dbReference type="SUPFAM" id="SSF110221">
    <property type="entry name" value="AbfB domain"/>
    <property type="match status" value="1"/>
</dbReference>
<evidence type="ECO:0000256" key="6">
    <source>
        <dbReference type="SAM" id="MobiDB-lite"/>
    </source>
</evidence>
<dbReference type="Gene3D" id="2.80.10.50">
    <property type="match status" value="1"/>
</dbReference>
<reference evidence="9" key="1">
    <citation type="submission" date="2022-11" db="EMBL/GenBank/DDBJ databases">
        <authorList>
            <person name="Somphong A."/>
            <person name="Phongsopitanun W."/>
        </authorList>
    </citation>
    <scope>NUCLEOTIDE SEQUENCE</scope>
    <source>
        <strain evidence="9">Pm04-4</strain>
    </source>
</reference>
<evidence type="ECO:0000256" key="4">
    <source>
        <dbReference type="ARBA" id="ARBA00023163"/>
    </source>
</evidence>
<evidence type="ECO:0000313" key="10">
    <source>
        <dbReference type="Proteomes" id="UP001151002"/>
    </source>
</evidence>
<feature type="region of interest" description="Disordered" evidence="6">
    <location>
        <begin position="262"/>
        <end position="293"/>
    </location>
</feature>
<keyword evidence="10" id="KW-1185">Reference proteome</keyword>
<comment type="similarity">
    <text evidence="5">Belongs to the sigma-70 factor family. ECF subfamily.</text>
</comment>
<dbReference type="InterPro" id="IPR014284">
    <property type="entry name" value="RNA_pol_sigma-70_dom"/>
</dbReference>
<dbReference type="InterPro" id="IPR007627">
    <property type="entry name" value="RNA_pol_sigma70_r2"/>
</dbReference>
<evidence type="ECO:0000256" key="5">
    <source>
        <dbReference type="RuleBase" id="RU000716"/>
    </source>
</evidence>
<evidence type="ECO:0000313" key="9">
    <source>
        <dbReference type="EMBL" id="MCY1136951.1"/>
    </source>
</evidence>
<keyword evidence="4 5" id="KW-0804">Transcription</keyword>
<dbReference type="InterPro" id="IPR039425">
    <property type="entry name" value="RNA_pol_sigma-70-like"/>
</dbReference>
<dbReference type="PANTHER" id="PTHR43133">
    <property type="entry name" value="RNA POLYMERASE ECF-TYPE SIGMA FACTO"/>
    <property type="match status" value="1"/>
</dbReference>
<protein>
    <recommendedName>
        <fullName evidence="5">RNA polymerase sigma factor</fullName>
    </recommendedName>
</protein>
<dbReference type="PANTHER" id="PTHR43133:SF8">
    <property type="entry name" value="RNA POLYMERASE SIGMA FACTOR HI_1459-RELATED"/>
    <property type="match status" value="1"/>
</dbReference>
<comment type="caution">
    <text evidence="9">The sequence shown here is derived from an EMBL/GenBank/DDBJ whole genome shotgun (WGS) entry which is preliminary data.</text>
</comment>
<dbReference type="CDD" id="cd23399">
    <property type="entry name" value="beta-trefoil_ABD_ABFB"/>
    <property type="match status" value="1"/>
</dbReference>
<proteinExistence type="inferred from homology"/>
<dbReference type="Gene3D" id="1.10.1740.10">
    <property type="match status" value="1"/>
</dbReference>
<keyword evidence="2 5" id="KW-0731">Sigma factor</keyword>
<sequence>MRDEAVVRAAQHGDRAALDDLSRRHLPVVYNLVRAALPGDAEVDDVVQDVMVRALRQLGDLRSPASFRSWLTTIAVRQIGTHLARESTRTARTAPLEDAAGYADDAADVEGPAVLRADLAGQRRQVRQAASWLAGDERTLYSLWWLELIGELTRSDVAAALGVEISHAGVRVQRMREQLDLSRTIVAALEAVPGCDKLSEAVADWDGAPSPYWRKRIGRHVRSCPICASAATDLLPTDRLLAGLALLPVPIALVKVALGGPSATPTPATEAEPAAAEPSAAQPAAAQPAAVQPTTAPAMVPWAGQASHAAAQPTATPSVASWLGQALHAAAAHPLAAAIGAGVLAVGVTVPATGWATAPQPAPAVAVVPRPGPGIPQPGTSARPLALGPVSLESAASPGRYVTISGDLGVLAAVGPASPLADRQWATLTVVAGLADPACFSLRAFDGPYLRHQDFRLRLSADEGTVLFRQDATFCAGSVAGGITLESYNYRSFFLRRVGDELWIDKADGSPDSTFLARPALA</sequence>
<dbReference type="EMBL" id="JAPNTZ010000001">
    <property type="protein sequence ID" value="MCY1136951.1"/>
    <property type="molecule type" value="Genomic_DNA"/>
</dbReference>
<evidence type="ECO:0000259" key="8">
    <source>
        <dbReference type="Pfam" id="PF05270"/>
    </source>
</evidence>
<keyword evidence="1 5" id="KW-0805">Transcription regulation</keyword>
<dbReference type="InterPro" id="IPR007934">
    <property type="entry name" value="AbfB_ABD"/>
</dbReference>
<name>A0ABT4ARU3_9ACTN</name>
<dbReference type="Pfam" id="PF05270">
    <property type="entry name" value="AbfB"/>
    <property type="match status" value="1"/>
</dbReference>
<dbReference type="InterPro" id="IPR000838">
    <property type="entry name" value="RNA_pol_sigma70_ECF_CS"/>
</dbReference>
<gene>
    <name evidence="9" type="ORF">OWR29_03010</name>
</gene>
<dbReference type="InterPro" id="IPR013325">
    <property type="entry name" value="RNA_pol_sigma_r2"/>
</dbReference>
<accession>A0ABT4ARU3</accession>
<evidence type="ECO:0000256" key="1">
    <source>
        <dbReference type="ARBA" id="ARBA00023015"/>
    </source>
</evidence>
<dbReference type="RefSeq" id="WP_267560744.1">
    <property type="nucleotide sequence ID" value="NZ_JAPNTZ010000001.1"/>
</dbReference>
<dbReference type="PROSITE" id="PS01063">
    <property type="entry name" value="SIGMA70_ECF"/>
    <property type="match status" value="1"/>
</dbReference>
<dbReference type="InterPro" id="IPR036195">
    <property type="entry name" value="AbfB_ABD_sf"/>
</dbReference>
<feature type="domain" description="RNA polymerase sigma-70 region 2" evidence="7">
    <location>
        <begin position="23"/>
        <end position="87"/>
    </location>
</feature>
<evidence type="ECO:0000256" key="2">
    <source>
        <dbReference type="ARBA" id="ARBA00023082"/>
    </source>
</evidence>